<reference evidence="1" key="2">
    <citation type="submission" date="2015-11" db="EMBL/GenBank/DDBJ databases">
        <authorList>
            <person name="Zhang Y."/>
            <person name="Guo Z."/>
        </authorList>
    </citation>
    <scope>NUCLEOTIDE SEQUENCE</scope>
</reference>
<keyword evidence="2" id="KW-1185">Reference proteome</keyword>
<dbReference type="AlphaFoldDB" id="A0A068Y5C4"/>
<protein>
    <submittedName>
        <fullName evidence="1">Uncharacterized protein</fullName>
    </submittedName>
</protein>
<organism evidence="1 2">
    <name type="scientific">Echinococcus multilocularis</name>
    <name type="common">Fox tapeworm</name>
    <dbReference type="NCBI Taxonomy" id="6211"/>
    <lineage>
        <taxon>Eukaryota</taxon>
        <taxon>Metazoa</taxon>
        <taxon>Spiralia</taxon>
        <taxon>Lophotrochozoa</taxon>
        <taxon>Platyhelminthes</taxon>
        <taxon>Cestoda</taxon>
        <taxon>Eucestoda</taxon>
        <taxon>Cyclophyllidea</taxon>
        <taxon>Taeniidae</taxon>
        <taxon>Echinococcus</taxon>
    </lineage>
</organism>
<proteinExistence type="predicted"/>
<sequence>MDLSQHTCCNKLCAKKYGKWSSSKDADLNESDRCFDEFLLTRLKVEHCCSYSRFCQVNTLPLDLYLLPL</sequence>
<reference evidence="1" key="1">
    <citation type="journal article" date="2013" name="Nature">
        <title>The genomes of four tapeworm species reveal adaptations to parasitism.</title>
        <authorList>
            <person name="Tsai I.J."/>
            <person name="Zarowiecki M."/>
            <person name="Holroyd N."/>
            <person name="Garciarrubio A."/>
            <person name="Sanchez-Flores A."/>
            <person name="Brooks K.L."/>
            <person name="Tracey A."/>
            <person name="Bobes R.J."/>
            <person name="Fragoso G."/>
            <person name="Sciutto E."/>
            <person name="Aslett M."/>
            <person name="Beasley H."/>
            <person name="Bennett H.M."/>
            <person name="Cai J."/>
            <person name="Camicia F."/>
            <person name="Clark R."/>
            <person name="Cucher M."/>
            <person name="De Silva N."/>
            <person name="Day T.A."/>
            <person name="Deplazes P."/>
            <person name="Estrada K."/>
            <person name="Fernandez C."/>
            <person name="Holland P.W."/>
            <person name="Hou J."/>
            <person name="Hu S."/>
            <person name="Huckvale T."/>
            <person name="Hung S.S."/>
            <person name="Kamenetzky L."/>
            <person name="Keane J.A."/>
            <person name="Kiss F."/>
            <person name="Koziol U."/>
            <person name="Lambert O."/>
            <person name="Liu K."/>
            <person name="Luo X."/>
            <person name="Luo Y."/>
            <person name="Macchiaroli N."/>
            <person name="Nichol S."/>
            <person name="Paps J."/>
            <person name="Parkinson J."/>
            <person name="Pouchkina-Stantcheva N."/>
            <person name="Riddiford N."/>
            <person name="Rosenzvit M."/>
            <person name="Salinas G."/>
            <person name="Wasmuth J.D."/>
            <person name="Zamanian M."/>
            <person name="Zheng Y."/>
            <person name="Cai X."/>
            <person name="Soberon X."/>
            <person name="Olson P.D."/>
            <person name="Laclette J.P."/>
            <person name="Brehm K."/>
            <person name="Berriman M."/>
            <person name="Garciarrubio A."/>
            <person name="Bobes R.J."/>
            <person name="Fragoso G."/>
            <person name="Sanchez-Flores A."/>
            <person name="Estrada K."/>
            <person name="Cevallos M.A."/>
            <person name="Morett E."/>
            <person name="Gonzalez V."/>
            <person name="Portillo T."/>
            <person name="Ochoa-Leyva A."/>
            <person name="Jose M.V."/>
            <person name="Sciutto E."/>
            <person name="Landa A."/>
            <person name="Jimenez L."/>
            <person name="Valdes V."/>
            <person name="Carrero J.C."/>
            <person name="Larralde C."/>
            <person name="Morales-Montor J."/>
            <person name="Limon-Lason J."/>
            <person name="Soberon X."/>
            <person name="Laclette J.P."/>
        </authorList>
    </citation>
    <scope>NUCLEOTIDE SEQUENCE [LARGE SCALE GENOMIC DNA]</scope>
</reference>
<gene>
    <name evidence="1" type="ORF">EmuJ_000729400</name>
</gene>
<dbReference type="EMBL" id="LN902842">
    <property type="protein sequence ID" value="CDS39751.1"/>
    <property type="molecule type" value="Genomic_DNA"/>
</dbReference>
<dbReference type="Proteomes" id="UP000017246">
    <property type="component" value="Unassembled WGS sequence"/>
</dbReference>
<name>A0A068Y5C4_ECHMU</name>
<evidence type="ECO:0000313" key="2">
    <source>
        <dbReference type="Proteomes" id="UP000017246"/>
    </source>
</evidence>
<accession>A0A068Y5C4</accession>
<evidence type="ECO:0000313" key="1">
    <source>
        <dbReference type="EMBL" id="CDS39751.1"/>
    </source>
</evidence>